<dbReference type="RefSeq" id="WP_039260110.1">
    <property type="nucleotide sequence ID" value="NZ_JDRY01000169.1"/>
</dbReference>
<evidence type="ECO:0000313" key="2">
    <source>
        <dbReference type="Proteomes" id="UP000030014"/>
    </source>
</evidence>
<name>A0A0A0HYE9_CLOBO</name>
<accession>A0A0A0HYE9</accession>
<comment type="caution">
    <text evidence="1">The sequence shown here is derived from an EMBL/GenBank/DDBJ whole genome shotgun (WGS) entry which is preliminary data.</text>
</comment>
<gene>
    <name evidence="1" type="ORF">Z955_14975</name>
</gene>
<dbReference type="Proteomes" id="UP000030014">
    <property type="component" value="Unassembled WGS sequence"/>
</dbReference>
<protein>
    <submittedName>
        <fullName evidence="1">Uncharacterized protein</fullName>
    </submittedName>
</protein>
<dbReference type="AlphaFoldDB" id="A0A0A0HYE9"/>
<dbReference type="EMBL" id="JDRY01000169">
    <property type="protein sequence ID" value="KGM93448.1"/>
    <property type="molecule type" value="Genomic_DNA"/>
</dbReference>
<proteinExistence type="predicted"/>
<organism evidence="1 2">
    <name type="scientific">Clostridium botulinum C/D str. DC5</name>
    <dbReference type="NCBI Taxonomy" id="1443128"/>
    <lineage>
        <taxon>Bacteria</taxon>
        <taxon>Bacillati</taxon>
        <taxon>Bacillota</taxon>
        <taxon>Clostridia</taxon>
        <taxon>Eubacteriales</taxon>
        <taxon>Clostridiaceae</taxon>
        <taxon>Clostridium</taxon>
    </lineage>
</organism>
<evidence type="ECO:0000313" key="1">
    <source>
        <dbReference type="EMBL" id="KGM93448.1"/>
    </source>
</evidence>
<sequence length="76" mass="9514">MLENVKIQDREKLKIHCKKLKQFQKEMRYTDMQNIDELQEEYIKYITEHRPYMTLEQLDTVSEVFEFMRKKIVQNK</sequence>
<reference evidence="1 2" key="1">
    <citation type="submission" date="2014-01" db="EMBL/GenBank/DDBJ databases">
        <title>Plasmidome dynamics in the species complex Clostridium novyi sensu lato converts strains of independent lineages into distinctly different pathogens.</title>
        <authorList>
            <person name="Skarin H."/>
            <person name="Segerman B."/>
        </authorList>
    </citation>
    <scope>NUCLEOTIDE SEQUENCE [LARGE SCALE GENOMIC DNA]</scope>
    <source>
        <strain evidence="1 2">DC5</strain>
    </source>
</reference>